<protein>
    <submittedName>
        <fullName evidence="5">Multiple C2 and transmembrane domain-containing protein 2</fullName>
    </submittedName>
</protein>
<dbReference type="InterPro" id="IPR035892">
    <property type="entry name" value="C2_domain_sf"/>
</dbReference>
<evidence type="ECO:0000256" key="3">
    <source>
        <dbReference type="SAM" id="MobiDB-lite"/>
    </source>
</evidence>
<dbReference type="GO" id="GO:0005509">
    <property type="term" value="F:calcium ion binding"/>
    <property type="evidence" value="ECO:0007669"/>
    <property type="project" value="TreeGrafter"/>
</dbReference>
<feature type="compositionally biased region" description="Polar residues" evidence="3">
    <location>
        <begin position="273"/>
        <end position="283"/>
    </location>
</feature>
<evidence type="ECO:0000313" key="5">
    <source>
        <dbReference type="EMBL" id="MPC21899.1"/>
    </source>
</evidence>
<keyword evidence="6" id="KW-1185">Reference proteome</keyword>
<dbReference type="PROSITE" id="PS50004">
    <property type="entry name" value="C2"/>
    <property type="match status" value="1"/>
</dbReference>
<evidence type="ECO:0000256" key="2">
    <source>
        <dbReference type="ARBA" id="ARBA00022837"/>
    </source>
</evidence>
<reference evidence="5 6" key="1">
    <citation type="submission" date="2019-05" db="EMBL/GenBank/DDBJ databases">
        <title>Another draft genome of Portunus trituberculatus and its Hox gene families provides insights of decapod evolution.</title>
        <authorList>
            <person name="Jeong J.-H."/>
            <person name="Song I."/>
            <person name="Kim S."/>
            <person name="Choi T."/>
            <person name="Kim D."/>
            <person name="Ryu S."/>
            <person name="Kim W."/>
        </authorList>
    </citation>
    <scope>NUCLEOTIDE SEQUENCE [LARGE SCALE GENOMIC DNA]</scope>
    <source>
        <tissue evidence="5">Muscle</tissue>
    </source>
</reference>
<feature type="region of interest" description="Disordered" evidence="3">
    <location>
        <begin position="194"/>
        <end position="294"/>
    </location>
</feature>
<sequence>MTLASSSLEPCVLSRLGEGRQGAHGLHEGLKLHCTSQSHLHVSWVCLLHINLQLVVHQGIQEDITCQHSDHILTGHWVRPSHQCLYVMGQLGQHLAPLPCPLLQLGTIHLSLVVVPEVMTQCLSNVREGGTLRWREVAKNLDRWTPKSCGQLQGLLSLVPALCNCQQIKLGSIGLPGYLTVVFSRLVRLEAEERPRGRWQASRNPPRARCSNKATLPKHPLTGHGHPAISDVSVERQDSTTDYAADNSSAEQSSSGTPLTMSPRRGPHLASSRHYSNDPNTLFENGEDPTETESRIMEELPDELLASTEASLEPDTSGAPGESGDQGASIASNFSPPTPARAAHFSIDTASPSYLLGRGTESDTSQQLMLCEGESVTMDAPSPLQASSSTNTTICEVWSKEDPAVQRQRALRQHSFFQLHIHLKRGQDLVARDACGTSDPYVKFKVAGKLAYKSKTVYKDLNPTWDESFTVGIEDPFEPVSVKVRALEGSSIKVKLILVCDKAKD</sequence>
<dbReference type="SUPFAM" id="SSF49562">
    <property type="entry name" value="C2 domain (Calcium/lipid-binding domain, CaLB)"/>
    <property type="match status" value="1"/>
</dbReference>
<dbReference type="AlphaFoldDB" id="A0A5B7DLE1"/>
<dbReference type="EMBL" id="VSRR010001029">
    <property type="protein sequence ID" value="MPC21899.1"/>
    <property type="molecule type" value="Genomic_DNA"/>
</dbReference>
<keyword evidence="1" id="KW-0479">Metal-binding</keyword>
<keyword evidence="5" id="KW-0472">Membrane</keyword>
<comment type="caution">
    <text evidence="5">The sequence shown here is derived from an EMBL/GenBank/DDBJ whole genome shotgun (WGS) entry which is preliminary data.</text>
</comment>
<gene>
    <name evidence="5" type="primary">MCTP2</name>
    <name evidence="5" type="ORF">E2C01_014901</name>
</gene>
<dbReference type="SMART" id="SM00239">
    <property type="entry name" value="C2"/>
    <property type="match status" value="1"/>
</dbReference>
<feature type="domain" description="C2" evidence="4">
    <location>
        <begin position="399"/>
        <end position="505"/>
    </location>
</feature>
<feature type="compositionally biased region" description="Polar residues" evidence="3">
    <location>
        <begin position="240"/>
        <end position="260"/>
    </location>
</feature>
<dbReference type="PANTHER" id="PTHR45911">
    <property type="entry name" value="C2 DOMAIN-CONTAINING PROTEIN"/>
    <property type="match status" value="1"/>
</dbReference>
<dbReference type="Pfam" id="PF00168">
    <property type="entry name" value="C2"/>
    <property type="match status" value="1"/>
</dbReference>
<keyword evidence="5" id="KW-0812">Transmembrane</keyword>
<dbReference type="InterPro" id="IPR000008">
    <property type="entry name" value="C2_dom"/>
</dbReference>
<dbReference type="Proteomes" id="UP000324222">
    <property type="component" value="Unassembled WGS sequence"/>
</dbReference>
<keyword evidence="2" id="KW-0106">Calcium</keyword>
<dbReference type="GO" id="GO:0030672">
    <property type="term" value="C:synaptic vesicle membrane"/>
    <property type="evidence" value="ECO:0007669"/>
    <property type="project" value="TreeGrafter"/>
</dbReference>
<evidence type="ECO:0000259" key="4">
    <source>
        <dbReference type="PROSITE" id="PS50004"/>
    </source>
</evidence>
<dbReference type="Gene3D" id="2.60.40.150">
    <property type="entry name" value="C2 domain"/>
    <property type="match status" value="1"/>
</dbReference>
<organism evidence="5 6">
    <name type="scientific">Portunus trituberculatus</name>
    <name type="common">Swimming crab</name>
    <name type="synonym">Neptunus trituberculatus</name>
    <dbReference type="NCBI Taxonomy" id="210409"/>
    <lineage>
        <taxon>Eukaryota</taxon>
        <taxon>Metazoa</taxon>
        <taxon>Ecdysozoa</taxon>
        <taxon>Arthropoda</taxon>
        <taxon>Crustacea</taxon>
        <taxon>Multicrustacea</taxon>
        <taxon>Malacostraca</taxon>
        <taxon>Eumalacostraca</taxon>
        <taxon>Eucarida</taxon>
        <taxon>Decapoda</taxon>
        <taxon>Pleocyemata</taxon>
        <taxon>Brachyura</taxon>
        <taxon>Eubrachyura</taxon>
        <taxon>Portunoidea</taxon>
        <taxon>Portunidae</taxon>
        <taxon>Portuninae</taxon>
        <taxon>Portunus</taxon>
    </lineage>
</organism>
<evidence type="ECO:0000313" key="6">
    <source>
        <dbReference type="Proteomes" id="UP000324222"/>
    </source>
</evidence>
<feature type="region of interest" description="Disordered" evidence="3">
    <location>
        <begin position="309"/>
        <end position="343"/>
    </location>
</feature>
<proteinExistence type="predicted"/>
<evidence type="ECO:0000256" key="1">
    <source>
        <dbReference type="ARBA" id="ARBA00022723"/>
    </source>
</evidence>
<dbReference type="OrthoDB" id="5973539at2759"/>
<dbReference type="GO" id="GO:0046928">
    <property type="term" value="P:regulation of neurotransmitter secretion"/>
    <property type="evidence" value="ECO:0007669"/>
    <property type="project" value="TreeGrafter"/>
</dbReference>
<dbReference type="PANTHER" id="PTHR45911:SF4">
    <property type="entry name" value="MULTIPLE C2 AND TRANSMEMBRANE DOMAIN-CONTAINING PROTEIN"/>
    <property type="match status" value="1"/>
</dbReference>
<accession>A0A5B7DLE1</accession>
<name>A0A5B7DLE1_PORTR</name>